<dbReference type="Proteomes" id="UP000176992">
    <property type="component" value="Unassembled WGS sequence"/>
</dbReference>
<dbReference type="Pfam" id="PF05036">
    <property type="entry name" value="SPOR"/>
    <property type="match status" value="1"/>
</dbReference>
<dbReference type="InterPro" id="IPR007730">
    <property type="entry name" value="SPOR-like_dom"/>
</dbReference>
<organism evidence="3 4">
    <name type="scientific">Candidatus Glassbacteria bacterium GWA2_58_10</name>
    <dbReference type="NCBI Taxonomy" id="1817865"/>
    <lineage>
        <taxon>Bacteria</taxon>
        <taxon>Candidatus Glassiibacteriota</taxon>
    </lineage>
</organism>
<gene>
    <name evidence="3" type="ORF">A2Z86_11790</name>
</gene>
<evidence type="ECO:0000313" key="3">
    <source>
        <dbReference type="EMBL" id="OGF98383.1"/>
    </source>
</evidence>
<name>A0A1F5YE11_9BACT</name>
<dbReference type="PROSITE" id="PS51724">
    <property type="entry name" value="SPOR"/>
    <property type="match status" value="1"/>
</dbReference>
<dbReference type="InterPro" id="IPR036680">
    <property type="entry name" value="SPOR-like_sf"/>
</dbReference>
<dbReference type="GO" id="GO:0042834">
    <property type="term" value="F:peptidoglycan binding"/>
    <property type="evidence" value="ECO:0007669"/>
    <property type="project" value="InterPro"/>
</dbReference>
<evidence type="ECO:0000256" key="1">
    <source>
        <dbReference type="SAM" id="MobiDB-lite"/>
    </source>
</evidence>
<comment type="caution">
    <text evidence="3">The sequence shown here is derived from an EMBL/GenBank/DDBJ whole genome shotgun (WGS) entry which is preliminary data.</text>
</comment>
<protein>
    <recommendedName>
        <fullName evidence="2">SPOR domain-containing protein</fullName>
    </recommendedName>
</protein>
<dbReference type="SUPFAM" id="SSF110997">
    <property type="entry name" value="Sporulation related repeat"/>
    <property type="match status" value="1"/>
</dbReference>
<accession>A0A1F5YE11</accession>
<dbReference type="Gene3D" id="3.30.70.1070">
    <property type="entry name" value="Sporulation related repeat"/>
    <property type="match status" value="1"/>
</dbReference>
<dbReference type="AlphaFoldDB" id="A0A1F5YE11"/>
<feature type="domain" description="SPOR" evidence="2">
    <location>
        <begin position="124"/>
        <end position="202"/>
    </location>
</feature>
<sequence length="206" mass="22582">MFFSLKFCKTTWLQPLSEGSALVRAVLLIGILDLVFVTDNGCARHRVVSSRPPRVSESEMNERVFKTNEEAVKAGLYEEFVDSMLLKGQTPSTAKDNSAAPPAVSPPAEIPEQSEKSTTGEPAADVLMGFRVQLGAFNDQPSAEALAARARERIGAKYAVYVRYYAPLWKVQVGDCRSRDQAQSVRALLQGLGYPDAWIVSSGIKR</sequence>
<dbReference type="EMBL" id="MFIV01000115">
    <property type="protein sequence ID" value="OGF98383.1"/>
    <property type="molecule type" value="Genomic_DNA"/>
</dbReference>
<evidence type="ECO:0000259" key="2">
    <source>
        <dbReference type="PROSITE" id="PS51724"/>
    </source>
</evidence>
<proteinExistence type="predicted"/>
<evidence type="ECO:0000313" key="4">
    <source>
        <dbReference type="Proteomes" id="UP000176992"/>
    </source>
</evidence>
<reference evidence="3 4" key="1">
    <citation type="journal article" date="2016" name="Nat. Commun.">
        <title>Thousands of microbial genomes shed light on interconnected biogeochemical processes in an aquifer system.</title>
        <authorList>
            <person name="Anantharaman K."/>
            <person name="Brown C.T."/>
            <person name="Hug L.A."/>
            <person name="Sharon I."/>
            <person name="Castelle C.J."/>
            <person name="Probst A.J."/>
            <person name="Thomas B.C."/>
            <person name="Singh A."/>
            <person name="Wilkins M.J."/>
            <person name="Karaoz U."/>
            <person name="Brodie E.L."/>
            <person name="Williams K.H."/>
            <person name="Hubbard S.S."/>
            <person name="Banfield J.F."/>
        </authorList>
    </citation>
    <scope>NUCLEOTIDE SEQUENCE [LARGE SCALE GENOMIC DNA]</scope>
</reference>
<feature type="region of interest" description="Disordered" evidence="1">
    <location>
        <begin position="90"/>
        <end position="120"/>
    </location>
</feature>